<protein>
    <submittedName>
        <fullName evidence="2">STAS-like domain-containing protein</fullName>
    </submittedName>
</protein>
<reference evidence="2 3" key="1">
    <citation type="submission" date="2020-04" db="EMBL/GenBank/DDBJ databases">
        <title>Description of novel Gluconacetobacter.</title>
        <authorList>
            <person name="Sombolestani A."/>
        </authorList>
    </citation>
    <scope>NUCLEOTIDE SEQUENCE [LARGE SCALE GENOMIC DNA]</scope>
    <source>
        <strain evidence="2 3">LMG 27801</strain>
    </source>
</reference>
<dbReference type="Proteomes" id="UP000559860">
    <property type="component" value="Unassembled WGS sequence"/>
</dbReference>
<gene>
    <name evidence="2" type="ORF">HLH36_02585</name>
</gene>
<dbReference type="EMBL" id="JABEQD010000001">
    <property type="protein sequence ID" value="MBB2167253.1"/>
    <property type="molecule type" value="Genomic_DNA"/>
</dbReference>
<name>A0A7W4IQU4_9PROT</name>
<dbReference type="RefSeq" id="WP_182984883.1">
    <property type="nucleotide sequence ID" value="NZ_JABEQD010000001.1"/>
</dbReference>
<keyword evidence="3" id="KW-1185">Reference proteome</keyword>
<sequence>MADLRIADYVPYPGGRYTSDGPYSGQWFRESILRPALDLAIQKDDVLVVNLDGVPGYGISFIEEGFGGLIREDNYVFDVLMKHLKVVSTSHQYDSYERISRNVLINAEKIRASQGG</sequence>
<accession>A0A7W4IQU4</accession>
<evidence type="ECO:0000259" key="1">
    <source>
        <dbReference type="Pfam" id="PF14213"/>
    </source>
</evidence>
<evidence type="ECO:0000313" key="2">
    <source>
        <dbReference type="EMBL" id="MBB2167253.1"/>
    </source>
</evidence>
<feature type="domain" description="DUF4325" evidence="1">
    <location>
        <begin position="25"/>
        <end position="92"/>
    </location>
</feature>
<dbReference type="AlphaFoldDB" id="A0A7W4IQU4"/>
<evidence type="ECO:0000313" key="3">
    <source>
        <dbReference type="Proteomes" id="UP000559860"/>
    </source>
</evidence>
<proteinExistence type="predicted"/>
<comment type="caution">
    <text evidence="2">The sequence shown here is derived from an EMBL/GenBank/DDBJ whole genome shotgun (WGS) entry which is preliminary data.</text>
</comment>
<dbReference type="InterPro" id="IPR025474">
    <property type="entry name" value="DUF4325"/>
</dbReference>
<dbReference type="Pfam" id="PF14213">
    <property type="entry name" value="DUF4325"/>
    <property type="match status" value="1"/>
</dbReference>
<organism evidence="2 3">
    <name type="scientific">Gluconacetobacter aggeris</name>
    <dbReference type="NCBI Taxonomy" id="1286186"/>
    <lineage>
        <taxon>Bacteria</taxon>
        <taxon>Pseudomonadati</taxon>
        <taxon>Pseudomonadota</taxon>
        <taxon>Alphaproteobacteria</taxon>
        <taxon>Acetobacterales</taxon>
        <taxon>Acetobacteraceae</taxon>
        <taxon>Gluconacetobacter</taxon>
    </lineage>
</organism>